<comment type="caution">
    <text evidence="2">The sequence shown here is derived from an EMBL/GenBank/DDBJ whole genome shotgun (WGS) entry which is preliminary data.</text>
</comment>
<dbReference type="Proteomes" id="UP001499924">
    <property type="component" value="Unassembled WGS sequence"/>
</dbReference>
<evidence type="ECO:0000313" key="2">
    <source>
        <dbReference type="EMBL" id="GAA3166931.1"/>
    </source>
</evidence>
<sequence length="132" mass="14796">MRPDIAHLDRAGSLLAASWFTLCGHTVSWPLEPTRYDLLVCTNESTRRIQVKTTTTRAGDTWKVYLSTSRRGRRTYDPDEVDEFFIIDGELLCYLIPVSAVGGLHAIHLRGYAQYQLAQMNSGLLADRAGPP</sequence>
<dbReference type="InterPro" id="IPR021671">
    <property type="entry name" value="PD(D/E)XK_Endonuc"/>
</dbReference>
<evidence type="ECO:0000259" key="1">
    <source>
        <dbReference type="Pfam" id="PF11645"/>
    </source>
</evidence>
<dbReference type="Pfam" id="PF11645">
    <property type="entry name" value="PDDEXK_5"/>
    <property type="match status" value="1"/>
</dbReference>
<keyword evidence="3" id="KW-1185">Reference proteome</keyword>
<feature type="domain" description="PD(D/E)XK endonuclease" evidence="1">
    <location>
        <begin position="23"/>
        <end position="110"/>
    </location>
</feature>
<evidence type="ECO:0000313" key="3">
    <source>
        <dbReference type="Proteomes" id="UP001499924"/>
    </source>
</evidence>
<reference evidence="3" key="1">
    <citation type="journal article" date="2019" name="Int. J. Syst. Evol. Microbiol.">
        <title>The Global Catalogue of Microorganisms (GCM) 10K type strain sequencing project: providing services to taxonomists for standard genome sequencing and annotation.</title>
        <authorList>
            <consortium name="The Broad Institute Genomics Platform"/>
            <consortium name="The Broad Institute Genome Sequencing Center for Infectious Disease"/>
            <person name="Wu L."/>
            <person name="Ma J."/>
        </authorList>
    </citation>
    <scope>NUCLEOTIDE SEQUENCE [LARGE SCALE GENOMIC DNA]</scope>
    <source>
        <strain evidence="3">JCM 15614</strain>
    </source>
</reference>
<gene>
    <name evidence="2" type="ORF">GCM10010531_19500</name>
</gene>
<dbReference type="InterPro" id="IPR011856">
    <property type="entry name" value="tRNA_endonuc-like_dom_sf"/>
</dbReference>
<proteinExistence type="predicted"/>
<name>A0ABP6P466_9ACTN</name>
<organism evidence="2 3">
    <name type="scientific">Blastococcus jejuensis</name>
    <dbReference type="NCBI Taxonomy" id="351224"/>
    <lineage>
        <taxon>Bacteria</taxon>
        <taxon>Bacillati</taxon>
        <taxon>Actinomycetota</taxon>
        <taxon>Actinomycetes</taxon>
        <taxon>Geodermatophilales</taxon>
        <taxon>Geodermatophilaceae</taxon>
        <taxon>Blastococcus</taxon>
    </lineage>
</organism>
<dbReference type="Gene3D" id="3.40.1350.10">
    <property type="match status" value="1"/>
</dbReference>
<protein>
    <recommendedName>
        <fullName evidence="1">PD(D/E)XK endonuclease domain-containing protein</fullName>
    </recommendedName>
</protein>
<accession>A0ABP6P466</accession>
<dbReference type="EMBL" id="BAAAVV010000004">
    <property type="protein sequence ID" value="GAA3166931.1"/>
    <property type="molecule type" value="Genomic_DNA"/>
</dbReference>